<evidence type="ECO:0000256" key="1">
    <source>
        <dbReference type="ARBA" id="ARBA00022468"/>
    </source>
</evidence>
<evidence type="ECO:0000256" key="3">
    <source>
        <dbReference type="ARBA" id="ARBA00022771"/>
    </source>
</evidence>
<organism evidence="8 9">
    <name type="scientific">Gigaspora margarita</name>
    <dbReference type="NCBI Taxonomy" id="4874"/>
    <lineage>
        <taxon>Eukaryota</taxon>
        <taxon>Fungi</taxon>
        <taxon>Fungi incertae sedis</taxon>
        <taxon>Mucoromycota</taxon>
        <taxon>Glomeromycotina</taxon>
        <taxon>Glomeromycetes</taxon>
        <taxon>Diversisporales</taxon>
        <taxon>Gigasporaceae</taxon>
        <taxon>Gigaspora</taxon>
    </lineage>
</organism>
<dbReference type="PRINTS" id="PR00405">
    <property type="entry name" value="REVINTRACTNG"/>
</dbReference>
<proteinExistence type="predicted"/>
<keyword evidence="9" id="KW-1185">Reference proteome</keyword>
<protein>
    <submittedName>
        <fullName evidence="8">ArfGap-domain-containing protein</fullName>
    </submittedName>
</protein>
<dbReference type="PROSITE" id="PS50115">
    <property type="entry name" value="ARFGAP"/>
    <property type="match status" value="1"/>
</dbReference>
<dbReference type="InterPro" id="IPR037278">
    <property type="entry name" value="ARFGAP/RecO"/>
</dbReference>
<accession>A0A8H4EGY4</accession>
<feature type="region of interest" description="Disordered" evidence="6">
    <location>
        <begin position="210"/>
        <end position="233"/>
    </location>
</feature>
<dbReference type="EMBL" id="WTPW01000790">
    <property type="protein sequence ID" value="KAF0479564.1"/>
    <property type="molecule type" value="Genomic_DNA"/>
</dbReference>
<evidence type="ECO:0000313" key="9">
    <source>
        <dbReference type="Proteomes" id="UP000439903"/>
    </source>
</evidence>
<dbReference type="SMART" id="SM00105">
    <property type="entry name" value="ArfGap"/>
    <property type="match status" value="1"/>
</dbReference>
<evidence type="ECO:0000256" key="2">
    <source>
        <dbReference type="ARBA" id="ARBA00022723"/>
    </source>
</evidence>
<keyword evidence="2" id="KW-0479">Metal-binding</keyword>
<name>A0A8H4EGY4_GIGMA</name>
<evidence type="ECO:0000313" key="8">
    <source>
        <dbReference type="EMBL" id="KAF0479564.1"/>
    </source>
</evidence>
<comment type="caution">
    <text evidence="8">The sequence shown here is derived from an EMBL/GenBank/DDBJ whole genome shotgun (WGS) entry which is preliminary data.</text>
</comment>
<dbReference type="InterPro" id="IPR001164">
    <property type="entry name" value="ArfGAP_dom"/>
</dbReference>
<dbReference type="Proteomes" id="UP000439903">
    <property type="component" value="Unassembled WGS sequence"/>
</dbReference>
<sequence length="299" mass="33162">MSTRLQRTADKSLNEKHAKILASCLSKPENKYCADCKRRDPRWASWSLGIFVCIRCSGIHRSLGTHISRVKSVDLDTWTPEQVDNMTRWGNSKANLYWEANLSNKTPSESNIDSWIRSKYELKRWAMKGPIPDPDTLGDGFSDKPALSTSAKVVNESQISEKTSLPSKTIDNDILDIFAPSPINVLSDNPSTTSKLKGADLFSIGQPSLTSNVPSIPIQENSTPTSKSSEHSNHDILKSSILSLYNSPNLKPNTLSQSFLGNYSYSSPNLPLRNTNNSTTQNTNRNGDTYMNDQLGGFM</sequence>
<keyword evidence="3 5" id="KW-0863">Zinc-finger</keyword>
<evidence type="ECO:0000259" key="7">
    <source>
        <dbReference type="PROSITE" id="PS50115"/>
    </source>
</evidence>
<feature type="domain" description="Arf-GAP" evidence="7">
    <location>
        <begin position="15"/>
        <end position="125"/>
    </location>
</feature>
<dbReference type="PANTHER" id="PTHR45705">
    <property type="entry name" value="FI20236P1"/>
    <property type="match status" value="1"/>
</dbReference>
<dbReference type="GO" id="GO:0008270">
    <property type="term" value="F:zinc ion binding"/>
    <property type="evidence" value="ECO:0007669"/>
    <property type="project" value="UniProtKB-KW"/>
</dbReference>
<dbReference type="GO" id="GO:0005737">
    <property type="term" value="C:cytoplasm"/>
    <property type="evidence" value="ECO:0007669"/>
    <property type="project" value="TreeGrafter"/>
</dbReference>
<dbReference type="CDD" id="cd08839">
    <property type="entry name" value="ArfGap_SMAP"/>
    <property type="match status" value="1"/>
</dbReference>
<keyword evidence="4" id="KW-0862">Zinc</keyword>
<dbReference type="GO" id="GO:0005096">
    <property type="term" value="F:GTPase activator activity"/>
    <property type="evidence" value="ECO:0007669"/>
    <property type="project" value="UniProtKB-KW"/>
</dbReference>
<reference evidence="8 9" key="1">
    <citation type="journal article" date="2019" name="Environ. Microbiol.">
        <title>At the nexus of three kingdoms: the genome of the mycorrhizal fungus Gigaspora margarita provides insights into plant, endobacterial and fungal interactions.</title>
        <authorList>
            <person name="Venice F."/>
            <person name="Ghignone S."/>
            <person name="Salvioli di Fossalunga A."/>
            <person name="Amselem J."/>
            <person name="Novero M."/>
            <person name="Xianan X."/>
            <person name="Sedzielewska Toro K."/>
            <person name="Morin E."/>
            <person name="Lipzen A."/>
            <person name="Grigoriev I.V."/>
            <person name="Henrissat B."/>
            <person name="Martin F.M."/>
            <person name="Bonfante P."/>
        </authorList>
    </citation>
    <scope>NUCLEOTIDE SEQUENCE [LARGE SCALE GENOMIC DNA]</scope>
    <source>
        <strain evidence="8 9">BEG34</strain>
    </source>
</reference>
<dbReference type="OrthoDB" id="10266696at2759"/>
<evidence type="ECO:0000256" key="5">
    <source>
        <dbReference type="PROSITE-ProRule" id="PRU00288"/>
    </source>
</evidence>
<dbReference type="PANTHER" id="PTHR45705:SF1">
    <property type="entry name" value="FI20236P1"/>
    <property type="match status" value="1"/>
</dbReference>
<keyword evidence="1" id="KW-0343">GTPase activation</keyword>
<feature type="compositionally biased region" description="Low complexity" evidence="6">
    <location>
        <begin position="274"/>
        <end position="286"/>
    </location>
</feature>
<evidence type="ECO:0000256" key="6">
    <source>
        <dbReference type="SAM" id="MobiDB-lite"/>
    </source>
</evidence>
<dbReference type="SUPFAM" id="SSF57863">
    <property type="entry name" value="ArfGap/RecO-like zinc finger"/>
    <property type="match status" value="1"/>
</dbReference>
<gene>
    <name evidence="8" type="ORF">F8M41_023829</name>
</gene>
<dbReference type="InterPro" id="IPR044732">
    <property type="entry name" value="ArfGAP_SMAP1-like"/>
</dbReference>
<dbReference type="InterPro" id="IPR038508">
    <property type="entry name" value="ArfGAP_dom_sf"/>
</dbReference>
<evidence type="ECO:0000256" key="4">
    <source>
        <dbReference type="ARBA" id="ARBA00022833"/>
    </source>
</evidence>
<feature type="compositionally biased region" description="Polar residues" evidence="6">
    <location>
        <begin position="210"/>
        <end position="227"/>
    </location>
</feature>
<dbReference type="Gene3D" id="1.10.220.150">
    <property type="entry name" value="Arf GTPase activating protein"/>
    <property type="match status" value="1"/>
</dbReference>
<dbReference type="InterPro" id="IPR051718">
    <property type="entry name" value="ARF_GTPase-activating"/>
</dbReference>
<dbReference type="FunFam" id="1.10.220.150:FF:000009">
    <property type="entry name" value="stromal membrane-associated protein 1 isoform X1"/>
    <property type="match status" value="1"/>
</dbReference>
<dbReference type="AlphaFoldDB" id="A0A8H4EGY4"/>
<feature type="region of interest" description="Disordered" evidence="6">
    <location>
        <begin position="270"/>
        <end position="299"/>
    </location>
</feature>
<dbReference type="Pfam" id="PF01412">
    <property type="entry name" value="ArfGap"/>
    <property type="match status" value="1"/>
</dbReference>